<feature type="region of interest" description="Disordered" evidence="1">
    <location>
        <begin position="309"/>
        <end position="333"/>
    </location>
</feature>
<evidence type="ECO:0000256" key="1">
    <source>
        <dbReference type="SAM" id="MobiDB-lite"/>
    </source>
</evidence>
<dbReference type="Proteomes" id="UP000054408">
    <property type="component" value="Unassembled WGS sequence"/>
</dbReference>
<keyword evidence="3" id="KW-1185">Reference proteome</keyword>
<sequence>MAASPGYEATTAADARLSSDQVAHLEGVAQIVFPVCAEPLEALQRCTDGGDGTDARSGSGAGCDAELQAFRACSEMCVTSTMALRRGCGAEMAAFFAAWDAPSVSIGSDKLLSIEYRSADRTDAAAAAAVACHDAQLAALAAESGAVAGSATAGSLEPGARAAFVRSLLAAMKLRARSAGSGSGSATWPLAAPGGAMRTSSEGEGHVLGAEPDAVLYPGYETAAAAMADAGAGDRTVAVLAAAGSEVAVRRVVATMDAALRRNEARPAAVPAAAPRKARSRRMHAAEAAVNAAVLDAVAAINRTAGLRIPSPLVSRPPPRTSKSHRLRTRRANKAATRAAIKQFLQRELT</sequence>
<organism evidence="2 3">
    <name type="scientific">Thecamonas trahens ATCC 50062</name>
    <dbReference type="NCBI Taxonomy" id="461836"/>
    <lineage>
        <taxon>Eukaryota</taxon>
        <taxon>Apusozoa</taxon>
        <taxon>Apusomonadida</taxon>
        <taxon>Apusomonadidae</taxon>
        <taxon>Thecamonas</taxon>
    </lineage>
</organism>
<dbReference type="EMBL" id="GL349433">
    <property type="protein sequence ID" value="KNC46123.1"/>
    <property type="molecule type" value="Genomic_DNA"/>
</dbReference>
<feature type="compositionally biased region" description="Basic residues" evidence="1">
    <location>
        <begin position="322"/>
        <end position="333"/>
    </location>
</feature>
<reference evidence="2 3" key="1">
    <citation type="submission" date="2010-05" db="EMBL/GenBank/DDBJ databases">
        <title>The Genome Sequence of Thecamonas trahens ATCC 50062.</title>
        <authorList>
            <consortium name="The Broad Institute Genome Sequencing Platform"/>
            <person name="Russ C."/>
            <person name="Cuomo C."/>
            <person name="Shea T."/>
            <person name="Young S.K."/>
            <person name="Zeng Q."/>
            <person name="Koehrsen M."/>
            <person name="Haas B."/>
            <person name="Borodovsky M."/>
            <person name="Guigo R."/>
            <person name="Alvarado L."/>
            <person name="Berlin A."/>
            <person name="Bochicchio J."/>
            <person name="Borenstein D."/>
            <person name="Chapman S."/>
            <person name="Chen Z."/>
            <person name="Freedman E."/>
            <person name="Gellesch M."/>
            <person name="Goldberg J."/>
            <person name="Griggs A."/>
            <person name="Gujja S."/>
            <person name="Heilman E."/>
            <person name="Heiman D."/>
            <person name="Hepburn T."/>
            <person name="Howarth C."/>
            <person name="Jen D."/>
            <person name="Larson L."/>
            <person name="Mehta T."/>
            <person name="Park D."/>
            <person name="Pearson M."/>
            <person name="Roberts A."/>
            <person name="Saif S."/>
            <person name="Shenoy N."/>
            <person name="Sisk P."/>
            <person name="Stolte C."/>
            <person name="Sykes S."/>
            <person name="Thomson T."/>
            <person name="Walk T."/>
            <person name="White J."/>
            <person name="Yandava C."/>
            <person name="Burger G."/>
            <person name="Gray M.W."/>
            <person name="Holland P.W.H."/>
            <person name="King N."/>
            <person name="Lang F.B.F."/>
            <person name="Roger A.J."/>
            <person name="Ruiz-Trillo I."/>
            <person name="Lander E."/>
            <person name="Nusbaum C."/>
        </authorList>
    </citation>
    <scope>NUCLEOTIDE SEQUENCE [LARGE SCALE GENOMIC DNA]</scope>
    <source>
        <strain evidence="2 3">ATCC 50062</strain>
    </source>
</reference>
<name>A0A0L0D4A2_THETB</name>
<dbReference type="RefSeq" id="XP_013763100.1">
    <property type="nucleotide sequence ID" value="XM_013907646.1"/>
</dbReference>
<dbReference type="AlphaFoldDB" id="A0A0L0D4A2"/>
<gene>
    <name evidence="2" type="ORF">AMSG_00241</name>
</gene>
<evidence type="ECO:0000313" key="2">
    <source>
        <dbReference type="EMBL" id="KNC46123.1"/>
    </source>
</evidence>
<evidence type="ECO:0000313" key="3">
    <source>
        <dbReference type="Proteomes" id="UP000054408"/>
    </source>
</evidence>
<dbReference type="GeneID" id="25560057"/>
<protein>
    <submittedName>
        <fullName evidence="2">Uncharacterized protein</fullName>
    </submittedName>
</protein>
<accession>A0A0L0D4A2</accession>
<proteinExistence type="predicted"/>